<proteinExistence type="inferred from homology"/>
<comment type="similarity">
    <text evidence="1">Belongs to the glycerate kinase type-1 family.</text>
</comment>
<gene>
    <name evidence="4" type="ORF">RN607_06040</name>
</gene>
<organism evidence="4">
    <name type="scientific">Demequina capsici</name>
    <dbReference type="NCBI Taxonomy" id="3075620"/>
    <lineage>
        <taxon>Bacteria</taxon>
        <taxon>Bacillati</taxon>
        <taxon>Actinomycetota</taxon>
        <taxon>Actinomycetes</taxon>
        <taxon>Micrococcales</taxon>
        <taxon>Demequinaceae</taxon>
        <taxon>Demequina</taxon>
    </lineage>
</organism>
<dbReference type="KEGG" id="dcp:RN607_06040"/>
<dbReference type="InterPro" id="IPR004381">
    <property type="entry name" value="Glycerate_kinase"/>
</dbReference>
<sequence>MRVVLVMEGWPGLPAGGPGVDVAREAWGVAAPGVDVEALAVGDGGPRSLDAEAGTQGTIAAADAVALDDAVMLAPAAGALRWDPQALRQALLTVAADPSAPRRVVVPVGDAPPAGDAADLWGESLAATRQTLSPLEIVALVASDRPLLGFHGMSAAVREGREADAALAVAAQQQEDRWRERALAADDIASAHAMLLGPRRLSDQPRTGAAGGLAYALAALGARLEPGAHHLASRAGVAAAIEGADVAVAIVGTLSHAALDHGVSAPVGALAAARGVPAVVVTSDSHVGRRDLMAAGIHAAHIGSPGMEGLRDAVTRAAQTWTPVRGSGAC</sequence>
<evidence type="ECO:0000313" key="4">
    <source>
        <dbReference type="EMBL" id="WNM28564.1"/>
    </source>
</evidence>
<keyword evidence="2" id="KW-0808">Transferase</keyword>
<reference evidence="4" key="1">
    <citation type="submission" date="2023-09" db="EMBL/GenBank/DDBJ databases">
        <title>Demequina sp. a novel bacteria isolated from Capsicum annuum.</title>
        <authorList>
            <person name="Humaira Z."/>
            <person name="Lee J."/>
            <person name="Cho D."/>
        </authorList>
    </citation>
    <scope>NUCLEOTIDE SEQUENCE</scope>
    <source>
        <strain evidence="4">PMTSA13</strain>
    </source>
</reference>
<evidence type="ECO:0000256" key="2">
    <source>
        <dbReference type="ARBA" id="ARBA00022679"/>
    </source>
</evidence>
<protein>
    <submittedName>
        <fullName evidence="4">Glycerate kinase</fullName>
    </submittedName>
</protein>
<dbReference type="GO" id="GO:0008887">
    <property type="term" value="F:glycerate kinase activity"/>
    <property type="evidence" value="ECO:0007669"/>
    <property type="project" value="InterPro"/>
</dbReference>
<keyword evidence="3 4" id="KW-0418">Kinase</keyword>
<dbReference type="GO" id="GO:0031388">
    <property type="term" value="P:organic acid phosphorylation"/>
    <property type="evidence" value="ECO:0007669"/>
    <property type="project" value="InterPro"/>
</dbReference>
<dbReference type="Gene3D" id="3.40.50.10350">
    <property type="entry name" value="Glycerate kinase, domain 1"/>
    <property type="match status" value="1"/>
</dbReference>
<dbReference type="InterPro" id="IPR036129">
    <property type="entry name" value="Glycerate_kinase_sf"/>
</dbReference>
<evidence type="ECO:0000256" key="1">
    <source>
        <dbReference type="ARBA" id="ARBA00006284"/>
    </source>
</evidence>
<dbReference type="InterPro" id="IPR018193">
    <property type="entry name" value="Glyc_kinase_flavodox-like_fold"/>
</dbReference>
<name>A0AA96FFJ7_9MICO</name>
<dbReference type="Proteomes" id="UP001303408">
    <property type="component" value="Chromosome"/>
</dbReference>
<dbReference type="Gene3D" id="3.90.1510.10">
    <property type="entry name" value="Glycerate kinase, domain 2"/>
    <property type="match status" value="1"/>
</dbReference>
<evidence type="ECO:0000256" key="3">
    <source>
        <dbReference type="ARBA" id="ARBA00022777"/>
    </source>
</evidence>
<dbReference type="RefSeq" id="WP_313545049.1">
    <property type="nucleotide sequence ID" value="NZ_CP134880.1"/>
</dbReference>
<dbReference type="SUPFAM" id="SSF110738">
    <property type="entry name" value="Glycerate kinase I"/>
    <property type="match status" value="1"/>
</dbReference>
<dbReference type="EMBL" id="CP134880">
    <property type="protein sequence ID" value="WNM28564.1"/>
    <property type="molecule type" value="Genomic_DNA"/>
</dbReference>
<dbReference type="Pfam" id="PF02595">
    <property type="entry name" value="Gly_kinase"/>
    <property type="match status" value="1"/>
</dbReference>
<accession>A0AA96FFJ7</accession>
<dbReference type="AlphaFoldDB" id="A0AA96FFJ7"/>
<dbReference type="InterPro" id="IPR018197">
    <property type="entry name" value="Glycerate_kinase_RE-like"/>
</dbReference>